<feature type="compositionally biased region" description="Low complexity" evidence="1">
    <location>
        <begin position="14"/>
        <end position="33"/>
    </location>
</feature>
<evidence type="ECO:0000256" key="1">
    <source>
        <dbReference type="SAM" id="MobiDB-lite"/>
    </source>
</evidence>
<dbReference type="VEuPathDB" id="CryptoDB:GNI_051610"/>
<dbReference type="RefSeq" id="XP_011129789.1">
    <property type="nucleotide sequence ID" value="XM_011131487.1"/>
</dbReference>
<gene>
    <name evidence="2" type="ORF">GNI_051610</name>
</gene>
<dbReference type="GeneID" id="22911911"/>
<evidence type="ECO:0000313" key="2">
    <source>
        <dbReference type="EMBL" id="EZG72280.1"/>
    </source>
</evidence>
<feature type="region of interest" description="Disordered" evidence="1">
    <location>
        <begin position="1"/>
        <end position="86"/>
    </location>
</feature>
<proteinExistence type="predicted"/>
<feature type="compositionally biased region" description="Polar residues" evidence="1">
    <location>
        <begin position="54"/>
        <end position="65"/>
    </location>
</feature>
<accession>A0A023B9B1</accession>
<protein>
    <submittedName>
        <fullName evidence="2">Uncharacterized protein</fullName>
    </submittedName>
</protein>
<comment type="caution">
    <text evidence="2">The sequence shown here is derived from an EMBL/GenBank/DDBJ whole genome shotgun (WGS) entry which is preliminary data.</text>
</comment>
<reference evidence="2" key="1">
    <citation type="submission" date="2013-12" db="EMBL/GenBank/DDBJ databases">
        <authorList>
            <person name="Omoto C.K."/>
            <person name="Sibley D."/>
            <person name="Venepally P."/>
            <person name="Hadjithomas M."/>
            <person name="Karamycheva S."/>
            <person name="Brunk B."/>
            <person name="Roos D."/>
            <person name="Caler E."/>
            <person name="Lorenzi H."/>
        </authorList>
    </citation>
    <scope>NUCLEOTIDE SEQUENCE</scope>
</reference>
<dbReference type="AlphaFoldDB" id="A0A023B9B1"/>
<sequence length="275" mass="29864">YPNQQSGGIRIRRVVPTAVSTTSQTATSQTATPHTVGSMQVSPVPVLSPEPGSQRITVTHSNTGMTSGGVATGGMSTSVSPDSDYRQELRRGSVTSLTNKFGSPGAYSSLPSPTIREVTVRQTGYIDGRHSPLAGYPVLGGHPRLQRPPGLHHEPYSGFVIPEKLTLDYARQILGSDLLKGTTPPRRNSIRASSKLSRRLSETLIKSLNFNSTCDSANTTRDRALLTHNLHRTNDYPNQTTKLVYQDPRRPGCCCQPSQVVVYTNDSNTEQESVY</sequence>
<feature type="non-terminal residue" evidence="2">
    <location>
        <position position="1"/>
    </location>
</feature>
<name>A0A023B9B1_GRENI</name>
<evidence type="ECO:0000313" key="3">
    <source>
        <dbReference type="Proteomes" id="UP000019763"/>
    </source>
</evidence>
<dbReference type="EMBL" id="AFNH02000394">
    <property type="protein sequence ID" value="EZG72280.1"/>
    <property type="molecule type" value="Genomic_DNA"/>
</dbReference>
<keyword evidence="3" id="KW-1185">Reference proteome</keyword>
<dbReference type="Proteomes" id="UP000019763">
    <property type="component" value="Unassembled WGS sequence"/>
</dbReference>
<organism evidence="2 3">
    <name type="scientific">Gregarina niphandrodes</name>
    <name type="common">Septate eugregarine</name>
    <dbReference type="NCBI Taxonomy" id="110365"/>
    <lineage>
        <taxon>Eukaryota</taxon>
        <taxon>Sar</taxon>
        <taxon>Alveolata</taxon>
        <taxon>Apicomplexa</taxon>
        <taxon>Conoidasida</taxon>
        <taxon>Gregarinasina</taxon>
        <taxon>Eugregarinorida</taxon>
        <taxon>Gregarinidae</taxon>
        <taxon>Gregarina</taxon>
    </lineage>
</organism>